<gene>
    <name evidence="2" type="ORF">AMJ52_09770</name>
</gene>
<name>A0A0S7Y7Y8_UNCT6</name>
<comment type="similarity">
    <text evidence="1">Belongs to the UPF0047 family.</text>
</comment>
<dbReference type="InterPro" id="IPR001602">
    <property type="entry name" value="UPF0047_YjbQ-like"/>
</dbReference>
<dbReference type="Pfam" id="PF01894">
    <property type="entry name" value="YjbQ"/>
    <property type="match status" value="1"/>
</dbReference>
<evidence type="ECO:0000313" key="3">
    <source>
        <dbReference type="Proteomes" id="UP000051012"/>
    </source>
</evidence>
<accession>A0A0S7Y7Y8</accession>
<evidence type="ECO:0000256" key="1">
    <source>
        <dbReference type="ARBA" id="ARBA00005534"/>
    </source>
</evidence>
<evidence type="ECO:0008006" key="4">
    <source>
        <dbReference type="Google" id="ProtNLM"/>
    </source>
</evidence>
<dbReference type="PANTHER" id="PTHR30615">
    <property type="entry name" value="UNCHARACTERIZED PROTEIN YJBQ-RELATED"/>
    <property type="match status" value="1"/>
</dbReference>
<dbReference type="InterPro" id="IPR035917">
    <property type="entry name" value="YjbQ-like_sf"/>
</dbReference>
<proteinExistence type="inferred from homology"/>
<protein>
    <recommendedName>
        <fullName evidence="4">Secondary thiamine-phosphate synthase enzyme</fullName>
    </recommendedName>
</protein>
<dbReference type="Proteomes" id="UP000051012">
    <property type="component" value="Unassembled WGS sequence"/>
</dbReference>
<dbReference type="PANTHER" id="PTHR30615:SF8">
    <property type="entry name" value="UPF0047 PROTEIN C4A8.02C"/>
    <property type="match status" value="1"/>
</dbReference>
<reference evidence="2 3" key="1">
    <citation type="journal article" date="2015" name="Microbiome">
        <title>Genomic resolution of linkages in carbon, nitrogen, and sulfur cycling among widespread estuary sediment bacteria.</title>
        <authorList>
            <person name="Baker B.J."/>
            <person name="Lazar C.S."/>
            <person name="Teske A.P."/>
            <person name="Dick G.J."/>
        </authorList>
    </citation>
    <scope>NUCLEOTIDE SEQUENCE [LARGE SCALE GENOMIC DNA]</scope>
    <source>
        <strain evidence="2">DG_78</strain>
    </source>
</reference>
<dbReference type="EMBL" id="LJNI01000169">
    <property type="protein sequence ID" value="KPJ70575.1"/>
    <property type="molecule type" value="Genomic_DNA"/>
</dbReference>
<dbReference type="Gene3D" id="2.60.120.460">
    <property type="entry name" value="YjbQ-like"/>
    <property type="match status" value="1"/>
</dbReference>
<dbReference type="SUPFAM" id="SSF111038">
    <property type="entry name" value="YjbQ-like"/>
    <property type="match status" value="1"/>
</dbReference>
<organism evidence="2 3">
    <name type="scientific">candidate division TA06 bacterium DG_78</name>
    <dbReference type="NCBI Taxonomy" id="1703772"/>
    <lineage>
        <taxon>Bacteria</taxon>
        <taxon>Bacteria division TA06</taxon>
    </lineage>
</organism>
<dbReference type="PATRIC" id="fig|1703772.3.peg.1409"/>
<dbReference type="PIRSF" id="PIRSF004681">
    <property type="entry name" value="UCP004681"/>
    <property type="match status" value="1"/>
</dbReference>
<dbReference type="NCBIfam" id="TIGR00149">
    <property type="entry name" value="TIGR00149_YjbQ"/>
    <property type="match status" value="1"/>
</dbReference>
<evidence type="ECO:0000313" key="2">
    <source>
        <dbReference type="EMBL" id="KPJ70575.1"/>
    </source>
</evidence>
<dbReference type="AlphaFoldDB" id="A0A0S7Y7Y8"/>
<sequence length="132" mass="14946">MLEKISVSTQNRCQLLDITREIMRIIEKQKIKEGVLHIFCPHTTAAVTVNENYDPSVQSDISKTLSKLIPHHAHYAHTEGNADAHIKAAVMGSSRTLFIHNGTIAFGSWQGIYFCEFDGPRTREVWVKVLKE</sequence>
<comment type="caution">
    <text evidence="2">The sequence shown here is derived from an EMBL/GenBank/DDBJ whole genome shotgun (WGS) entry which is preliminary data.</text>
</comment>